<feature type="domain" description="Radical SAM core" evidence="14">
    <location>
        <begin position="96"/>
        <end position="326"/>
    </location>
</feature>
<proteinExistence type="inferred from homology"/>
<accession>A0ABW8TDW3</accession>
<evidence type="ECO:0000256" key="11">
    <source>
        <dbReference type="ARBA" id="ARBA00023014"/>
    </source>
</evidence>
<dbReference type="SUPFAM" id="SSF102114">
    <property type="entry name" value="Radical SAM enzymes"/>
    <property type="match status" value="1"/>
</dbReference>
<evidence type="ECO:0000256" key="2">
    <source>
        <dbReference type="ARBA" id="ARBA00022485"/>
    </source>
</evidence>
<dbReference type="SFLD" id="SFLDG01062">
    <property type="entry name" value="methyltransferase_(Class_A)"/>
    <property type="match status" value="1"/>
</dbReference>
<evidence type="ECO:0000256" key="3">
    <source>
        <dbReference type="ARBA" id="ARBA00022490"/>
    </source>
</evidence>
<evidence type="ECO:0000313" key="16">
    <source>
        <dbReference type="Proteomes" id="UP001623592"/>
    </source>
</evidence>
<comment type="cofactor">
    <cofactor evidence="13">
        <name>[4Fe-4S] cluster</name>
        <dbReference type="ChEBI" id="CHEBI:49883"/>
    </cofactor>
    <text evidence="13">Binds 1 [4Fe-4S] cluster. The cluster is coordinated with 3 cysteines and an exchangeable S-adenosyl-L-methionine.</text>
</comment>
<keyword evidence="10 13" id="KW-0408">Iron</keyword>
<feature type="binding site" evidence="13">
    <location>
        <position position="288"/>
    </location>
    <ligand>
        <name>S-adenosyl-L-methionine</name>
        <dbReference type="ChEBI" id="CHEBI:59789"/>
    </ligand>
</feature>
<comment type="caution">
    <text evidence="13">Lacks conserved residue(s) required for the propagation of feature annotation.</text>
</comment>
<dbReference type="NCBIfam" id="TIGR00048">
    <property type="entry name" value="rRNA_mod_RlmN"/>
    <property type="match status" value="1"/>
</dbReference>
<feature type="binding site" evidence="13">
    <location>
        <begin position="212"/>
        <end position="214"/>
    </location>
    <ligand>
        <name>S-adenosyl-L-methionine</name>
        <dbReference type="ChEBI" id="CHEBI:59789"/>
    </ligand>
</feature>
<comment type="catalytic activity">
    <reaction evidence="13">
        <text>adenosine(37) in tRNA + 2 reduced [2Fe-2S]-[ferredoxin] + 2 S-adenosyl-L-methionine = 2-methyladenosine(37) in tRNA + 5'-deoxyadenosine + L-methionine + 2 oxidized [2Fe-2S]-[ferredoxin] + S-adenosyl-L-homocysteine</text>
        <dbReference type="Rhea" id="RHEA:43332"/>
        <dbReference type="Rhea" id="RHEA-COMP:10000"/>
        <dbReference type="Rhea" id="RHEA-COMP:10001"/>
        <dbReference type="Rhea" id="RHEA-COMP:10162"/>
        <dbReference type="Rhea" id="RHEA-COMP:10485"/>
        <dbReference type="ChEBI" id="CHEBI:17319"/>
        <dbReference type="ChEBI" id="CHEBI:33737"/>
        <dbReference type="ChEBI" id="CHEBI:33738"/>
        <dbReference type="ChEBI" id="CHEBI:57844"/>
        <dbReference type="ChEBI" id="CHEBI:57856"/>
        <dbReference type="ChEBI" id="CHEBI:59789"/>
        <dbReference type="ChEBI" id="CHEBI:74411"/>
        <dbReference type="ChEBI" id="CHEBI:74497"/>
        <dbReference type="EC" id="2.1.1.192"/>
    </reaction>
</comment>
<feature type="active site" description="Proton acceptor" evidence="13">
    <location>
        <position position="90"/>
    </location>
</feature>
<name>A0ABW8TDW3_9CLOT</name>
<evidence type="ECO:0000256" key="5">
    <source>
        <dbReference type="ARBA" id="ARBA00022603"/>
    </source>
</evidence>
<reference evidence="15 16" key="1">
    <citation type="submission" date="2024-11" db="EMBL/GenBank/DDBJ databases">
        <authorList>
            <person name="Heng Y.C."/>
            <person name="Lim A.C.H."/>
            <person name="Lee J.K.Y."/>
            <person name="Kittelmann S."/>
        </authorList>
    </citation>
    <scope>NUCLEOTIDE SEQUENCE [LARGE SCALE GENOMIC DNA]</scope>
    <source>
        <strain evidence="15 16">WILCCON 0114</strain>
    </source>
</reference>
<keyword evidence="16" id="KW-1185">Reference proteome</keyword>
<dbReference type="InterPro" id="IPR007197">
    <property type="entry name" value="rSAM"/>
</dbReference>
<comment type="function">
    <text evidence="13">Specifically methylates position 2 of adenine 2503 in 23S rRNA and position 2 of adenine 37 in tRNAs.</text>
</comment>
<dbReference type="InterPro" id="IPR058240">
    <property type="entry name" value="rSAM_sf"/>
</dbReference>
<dbReference type="PROSITE" id="PS51918">
    <property type="entry name" value="RADICAL_SAM"/>
    <property type="match status" value="1"/>
</dbReference>
<dbReference type="InterPro" id="IPR048641">
    <property type="entry name" value="RlmN_N"/>
</dbReference>
<dbReference type="InterPro" id="IPR013785">
    <property type="entry name" value="Aldolase_TIM"/>
</dbReference>
<evidence type="ECO:0000259" key="14">
    <source>
        <dbReference type="PROSITE" id="PS51918"/>
    </source>
</evidence>
<dbReference type="GO" id="GO:0032259">
    <property type="term" value="P:methylation"/>
    <property type="evidence" value="ECO:0007669"/>
    <property type="project" value="UniProtKB-KW"/>
</dbReference>
<dbReference type="Gene3D" id="3.20.20.70">
    <property type="entry name" value="Aldolase class I"/>
    <property type="match status" value="1"/>
</dbReference>
<dbReference type="Proteomes" id="UP001623592">
    <property type="component" value="Unassembled WGS sequence"/>
</dbReference>
<organism evidence="15 16">
    <name type="scientific">Clostridium neuense</name>
    <dbReference type="NCBI Taxonomy" id="1728934"/>
    <lineage>
        <taxon>Bacteria</taxon>
        <taxon>Bacillati</taxon>
        <taxon>Bacillota</taxon>
        <taxon>Clostridia</taxon>
        <taxon>Eubacteriales</taxon>
        <taxon>Clostridiaceae</taxon>
        <taxon>Clostridium</taxon>
    </lineage>
</organism>
<dbReference type="GO" id="GO:0008168">
    <property type="term" value="F:methyltransferase activity"/>
    <property type="evidence" value="ECO:0007669"/>
    <property type="project" value="UniProtKB-KW"/>
</dbReference>
<comment type="subcellular location">
    <subcellularLocation>
        <location evidence="1 13">Cytoplasm</location>
    </subcellularLocation>
</comment>
<dbReference type="PIRSF" id="PIRSF006004">
    <property type="entry name" value="CHP00048"/>
    <property type="match status" value="1"/>
</dbReference>
<evidence type="ECO:0000313" key="15">
    <source>
        <dbReference type="EMBL" id="MFL0249907.1"/>
    </source>
</evidence>
<feature type="active site" description="S-methylcysteine intermediate" evidence="13">
    <location>
        <position position="331"/>
    </location>
</feature>
<keyword evidence="5 13" id="KW-0489">Methyltransferase</keyword>
<dbReference type="CDD" id="cd01335">
    <property type="entry name" value="Radical_SAM"/>
    <property type="match status" value="1"/>
</dbReference>
<comment type="similarity">
    <text evidence="13">Belongs to the radical SAM superfamily. RlmN family.</text>
</comment>
<dbReference type="EMBL" id="JBJIAA010000004">
    <property type="protein sequence ID" value="MFL0249907.1"/>
    <property type="molecule type" value="Genomic_DNA"/>
</dbReference>
<dbReference type="RefSeq" id="WP_406786576.1">
    <property type="nucleotide sequence ID" value="NZ_JBJIAA010000004.1"/>
</dbReference>
<keyword evidence="3 13" id="KW-0963">Cytoplasm</keyword>
<keyword evidence="11 13" id="KW-0411">Iron-sulfur</keyword>
<evidence type="ECO:0000256" key="7">
    <source>
        <dbReference type="ARBA" id="ARBA00022691"/>
    </source>
</evidence>
<keyword evidence="4 13" id="KW-0698">rRNA processing</keyword>
<dbReference type="Pfam" id="PF04055">
    <property type="entry name" value="Radical_SAM"/>
    <property type="match status" value="1"/>
</dbReference>
<dbReference type="Pfam" id="PF21016">
    <property type="entry name" value="RlmN_N"/>
    <property type="match status" value="1"/>
</dbReference>
<comment type="catalytic activity">
    <reaction evidence="13">
        <text>adenosine(2503) in 23S rRNA + 2 reduced [2Fe-2S]-[ferredoxin] + 2 S-adenosyl-L-methionine = 2-methyladenosine(2503) in 23S rRNA + 5'-deoxyadenosine + L-methionine + 2 oxidized [2Fe-2S]-[ferredoxin] + S-adenosyl-L-homocysteine</text>
        <dbReference type="Rhea" id="RHEA:42916"/>
        <dbReference type="Rhea" id="RHEA-COMP:10000"/>
        <dbReference type="Rhea" id="RHEA-COMP:10001"/>
        <dbReference type="Rhea" id="RHEA-COMP:10152"/>
        <dbReference type="Rhea" id="RHEA-COMP:10282"/>
        <dbReference type="ChEBI" id="CHEBI:17319"/>
        <dbReference type="ChEBI" id="CHEBI:33737"/>
        <dbReference type="ChEBI" id="CHEBI:33738"/>
        <dbReference type="ChEBI" id="CHEBI:57844"/>
        <dbReference type="ChEBI" id="CHEBI:57856"/>
        <dbReference type="ChEBI" id="CHEBI:59789"/>
        <dbReference type="ChEBI" id="CHEBI:74411"/>
        <dbReference type="ChEBI" id="CHEBI:74497"/>
        <dbReference type="EC" id="2.1.1.192"/>
    </reaction>
</comment>
<evidence type="ECO:0000256" key="10">
    <source>
        <dbReference type="ARBA" id="ARBA00023004"/>
    </source>
</evidence>
<gene>
    <name evidence="13 15" type="primary">rlmN</name>
    <name evidence="15" type="ORF">ACJDT4_05685</name>
</gene>
<evidence type="ECO:0000256" key="12">
    <source>
        <dbReference type="ARBA" id="ARBA00023157"/>
    </source>
</evidence>
<keyword evidence="2 13" id="KW-0004">4Fe-4S</keyword>
<dbReference type="SMART" id="SM00729">
    <property type="entry name" value="Elp3"/>
    <property type="match status" value="1"/>
</dbReference>
<dbReference type="InterPro" id="IPR027492">
    <property type="entry name" value="RNA_MTrfase_RlmN"/>
</dbReference>
<dbReference type="Gene3D" id="1.10.150.530">
    <property type="match status" value="1"/>
</dbReference>
<keyword evidence="6 13" id="KW-0808">Transferase</keyword>
<comment type="caution">
    <text evidence="15">The sequence shown here is derived from an EMBL/GenBank/DDBJ whole genome shotgun (WGS) entry which is preliminary data.</text>
</comment>
<evidence type="ECO:0000256" key="1">
    <source>
        <dbReference type="ARBA" id="ARBA00004496"/>
    </source>
</evidence>
<keyword evidence="8 13" id="KW-0819">tRNA processing</keyword>
<dbReference type="HAMAP" id="MF_01849">
    <property type="entry name" value="RNA_methyltr_RlmN"/>
    <property type="match status" value="1"/>
</dbReference>
<comment type="miscellaneous">
    <text evidence="13">Reaction proceeds by a ping-pong mechanism involving intermediate methylation of a conserved cysteine residue.</text>
</comment>
<protein>
    <recommendedName>
        <fullName evidence="13">Probable dual-specificity RNA methyltransferase RlmN</fullName>
        <ecNumber evidence="13">2.1.1.192</ecNumber>
    </recommendedName>
    <alternativeName>
        <fullName evidence="13">23S rRNA (adenine(2503)-C(2))-methyltransferase</fullName>
    </alternativeName>
    <alternativeName>
        <fullName evidence="13">23S rRNA m2A2503 methyltransferase</fullName>
    </alternativeName>
    <alternativeName>
        <fullName evidence="13">Ribosomal RNA large subunit methyltransferase N</fullName>
    </alternativeName>
    <alternativeName>
        <fullName evidence="13">tRNA (adenine(37)-C(2))-methyltransferase</fullName>
    </alternativeName>
    <alternativeName>
        <fullName evidence="13">tRNA m2A37 methyltransferase</fullName>
    </alternativeName>
</protein>
<dbReference type="PANTHER" id="PTHR30544:SF5">
    <property type="entry name" value="RADICAL SAM CORE DOMAIN-CONTAINING PROTEIN"/>
    <property type="match status" value="1"/>
</dbReference>
<keyword evidence="7 13" id="KW-0949">S-adenosyl-L-methionine</keyword>
<evidence type="ECO:0000256" key="8">
    <source>
        <dbReference type="ARBA" id="ARBA00022694"/>
    </source>
</evidence>
<feature type="binding site" evidence="13">
    <location>
        <begin position="157"/>
        <end position="158"/>
    </location>
    <ligand>
        <name>S-adenosyl-L-methionine</name>
        <dbReference type="ChEBI" id="CHEBI:59789"/>
    </ligand>
</feature>
<feature type="binding site" evidence="13">
    <location>
        <position position="114"/>
    </location>
    <ligand>
        <name>[4Fe-4S] cluster</name>
        <dbReference type="ChEBI" id="CHEBI:49883"/>
        <note>4Fe-4S-S-AdoMet</note>
    </ligand>
</feature>
<dbReference type="InterPro" id="IPR040072">
    <property type="entry name" value="Methyltransferase_A"/>
</dbReference>
<evidence type="ECO:0000256" key="6">
    <source>
        <dbReference type="ARBA" id="ARBA00022679"/>
    </source>
</evidence>
<feature type="binding site" evidence="13">
    <location>
        <position position="110"/>
    </location>
    <ligand>
        <name>[4Fe-4S] cluster</name>
        <dbReference type="ChEBI" id="CHEBI:49883"/>
        <note>4Fe-4S-S-AdoMet</note>
    </ligand>
</feature>
<dbReference type="InterPro" id="IPR004383">
    <property type="entry name" value="rRNA_lsu_MTrfase_RlmN/Cfr"/>
</dbReference>
<keyword evidence="12 13" id="KW-1015">Disulfide bond</keyword>
<dbReference type="PANTHER" id="PTHR30544">
    <property type="entry name" value="23S RRNA METHYLTRANSFERASE"/>
    <property type="match status" value="1"/>
</dbReference>
<feature type="binding site" evidence="13">
    <location>
        <position position="189"/>
    </location>
    <ligand>
        <name>S-adenosyl-L-methionine</name>
        <dbReference type="ChEBI" id="CHEBI:59789"/>
    </ligand>
</feature>
<dbReference type="SFLD" id="SFLDS00029">
    <property type="entry name" value="Radical_SAM"/>
    <property type="match status" value="1"/>
</dbReference>
<feature type="binding site" evidence="13">
    <location>
        <position position="117"/>
    </location>
    <ligand>
        <name>[4Fe-4S] cluster</name>
        <dbReference type="ChEBI" id="CHEBI:49883"/>
        <note>4Fe-4S-S-AdoMet</note>
    </ligand>
</feature>
<evidence type="ECO:0000256" key="9">
    <source>
        <dbReference type="ARBA" id="ARBA00022723"/>
    </source>
</evidence>
<evidence type="ECO:0000256" key="13">
    <source>
        <dbReference type="HAMAP-Rule" id="MF_01849"/>
    </source>
</evidence>
<dbReference type="InterPro" id="IPR006638">
    <property type="entry name" value="Elp3/MiaA/NifB-like_rSAM"/>
</dbReference>
<dbReference type="SFLD" id="SFLDF00275">
    <property type="entry name" value="adenosine_C2_methyltransferase"/>
    <property type="match status" value="1"/>
</dbReference>
<keyword evidence="9 13" id="KW-0479">Metal-binding</keyword>
<dbReference type="EC" id="2.1.1.192" evidence="13"/>
<evidence type="ECO:0000256" key="4">
    <source>
        <dbReference type="ARBA" id="ARBA00022552"/>
    </source>
</evidence>
<sequence>MENILDLSLDELKSWMELHNEKAFRAKQVNDWIYKGVFDFFDMKNIPKSTTEKLSDNFYIGIPKVIKRLDSKYGDTSKFLFEYNDGNVIECVIMKYDYGNSICVSTQIGCRMGCSFCASTIGGRIRDLTAGEILAEVLEAQKEIGERISNIVLMGSGEPLDNYDNVIKFIKLVNDKQGLNIGQRHITLSTCGIVPKIYDLIKEDFQITLAISLHAPNDNLRRKIMPVANKYSINEIITACNSYSEITKRRVTFEYSLVKDVNDSAENAKELSNLLKGMLCHVNIIPVNSVKETSYEKPSKNTIEDFSKILSRAGIENTVRKEMGSDINAACGQLRRNYLNQSDEKRC</sequence>